<evidence type="ECO:0000256" key="1">
    <source>
        <dbReference type="ARBA" id="ARBA00004141"/>
    </source>
</evidence>
<name>A0A8H4IXA0_9PEZI</name>
<protein>
    <recommendedName>
        <fullName evidence="8">Beta-lactamase-related domain-containing protein</fullName>
    </recommendedName>
</protein>
<dbReference type="PANTHER" id="PTHR43867:SF2">
    <property type="entry name" value="CELLULOSE SYNTHASE CATALYTIC SUBUNIT A [UDP-FORMING]"/>
    <property type="match status" value="1"/>
</dbReference>
<keyword evidence="3" id="KW-0808">Transferase</keyword>
<dbReference type="InterPro" id="IPR050321">
    <property type="entry name" value="Glycosyltr_2/OpgH_subfam"/>
</dbReference>
<dbReference type="CDD" id="cd06421">
    <property type="entry name" value="CESA_CelA_like"/>
    <property type="match status" value="1"/>
</dbReference>
<dbReference type="InterPro" id="IPR029044">
    <property type="entry name" value="Nucleotide-diphossugar_trans"/>
</dbReference>
<evidence type="ECO:0000313" key="9">
    <source>
        <dbReference type="EMBL" id="KAF4308897.1"/>
    </source>
</evidence>
<comment type="caution">
    <text evidence="9">The sequence shown here is derived from an EMBL/GenBank/DDBJ whole genome shotgun (WGS) entry which is preliminary data.</text>
</comment>
<evidence type="ECO:0000256" key="3">
    <source>
        <dbReference type="ARBA" id="ARBA00022679"/>
    </source>
</evidence>
<dbReference type="GO" id="GO:0016020">
    <property type="term" value="C:membrane"/>
    <property type="evidence" value="ECO:0007669"/>
    <property type="project" value="UniProtKB-SubCell"/>
</dbReference>
<feature type="compositionally biased region" description="Basic and acidic residues" evidence="7">
    <location>
        <begin position="899"/>
        <end position="915"/>
    </location>
</feature>
<evidence type="ECO:0000256" key="6">
    <source>
        <dbReference type="ARBA" id="ARBA00023136"/>
    </source>
</evidence>
<evidence type="ECO:0000256" key="2">
    <source>
        <dbReference type="ARBA" id="ARBA00022676"/>
    </source>
</evidence>
<organism evidence="9 10">
    <name type="scientific">Botryosphaeria dothidea</name>
    <dbReference type="NCBI Taxonomy" id="55169"/>
    <lineage>
        <taxon>Eukaryota</taxon>
        <taxon>Fungi</taxon>
        <taxon>Dikarya</taxon>
        <taxon>Ascomycota</taxon>
        <taxon>Pezizomycotina</taxon>
        <taxon>Dothideomycetes</taxon>
        <taxon>Dothideomycetes incertae sedis</taxon>
        <taxon>Botryosphaeriales</taxon>
        <taxon>Botryosphaeriaceae</taxon>
        <taxon>Botryosphaeria</taxon>
    </lineage>
</organism>
<dbReference type="Gene3D" id="3.90.550.10">
    <property type="entry name" value="Spore Coat Polysaccharide Biosynthesis Protein SpsA, Chain A"/>
    <property type="match status" value="1"/>
</dbReference>
<dbReference type="EMBL" id="WWBZ02000016">
    <property type="protein sequence ID" value="KAF4308897.1"/>
    <property type="molecule type" value="Genomic_DNA"/>
</dbReference>
<comment type="subcellular location">
    <subcellularLocation>
        <location evidence="1">Membrane</location>
        <topology evidence="1">Multi-pass membrane protein</topology>
    </subcellularLocation>
</comment>
<keyword evidence="10" id="KW-1185">Reference proteome</keyword>
<dbReference type="AlphaFoldDB" id="A0A8H4IXA0"/>
<dbReference type="SUPFAM" id="SSF56601">
    <property type="entry name" value="beta-lactamase/transpeptidase-like"/>
    <property type="match status" value="1"/>
</dbReference>
<dbReference type="Proteomes" id="UP000572817">
    <property type="component" value="Unassembled WGS sequence"/>
</dbReference>
<evidence type="ECO:0000313" key="10">
    <source>
        <dbReference type="Proteomes" id="UP000572817"/>
    </source>
</evidence>
<keyword evidence="5" id="KW-1133">Transmembrane helix</keyword>
<sequence length="1087" mass="120887">MARSSVLELTSTSLKSQPRRRLKISGLRGQKLNLPAIVKADETETDLFSLKSSQKLSLKTLPFTTIAFIFCSYYQWWLQYAIIRRFEEGGAGWNTDVVWRKRFLVLEILCAVPFQVKTLVDCLAIYTGSWRPKLRLLGDDVPNVDVAIVCCKEELDVILDTVRAALNTDYPDSKLRLVVSDDGAQAEVEAGVRALQKQYPTRTLLYTAREKTRATSHKAGNLNHVFQFLAGLPGGPAPFLASLDADMIAERHWLRAQLPHLILDPKMAFTCPPPRFYNVPVDDPLSQSLLVFQRFEEIAKDRAGFPWCTGSGWVMKRAALAEVGGFPEMSVTEDLLLGNLILGKGWRAAYVLETLQWGLVPDSFHGHIEQRKRWSTGAIQAGAIMKFCLFGKKAEHLSLWQRVLGFSCPFQSCLASISLFEAVRSLVFFAGGWSHAVHADSGELKQLVRMAAIVWVLDFLRRCNTAVLCGYAVAFRDMYCTYFLNYYWAVDHWKTFILPKWLGGKEKAFSARFVATGSIVDPLNERIETLRAPWYRRLRSVLFQDGAIFHLLIGSAFVLALCLNIRRAYGVYLDKEASEFWTFLLTRLFWAPPSWPSNILIFFRPVQYALFPPSMPDREKLLTRDEKGVAYPTPEARETKTTYNGFGAEIMHTGATIYANITKMPSFEEGLDNATAWDGKTDKRITHGILAQAIDRNGTDLLKHASGASNITPSSPPITFDNTLLIASCTKLLTSICALQCVERGLIALDDPLDRHLPELAAQPLIALTPTNPRSIRPRPRTSPLTLRHLLTHASGSAHDKLHPALAAWRASHARPAALRTSIAATCATPLVFEPGAGWAYGASTDWAGKLVERLHGGAALEAYMRANLFGPLGMADSTFLLATRPDVEERLVQTAESGKPDAAARRAKEVGREVVEGRNEGDEALGVAEEWMPREPEDCYGGSGLYTTVGDYLKVLRDLMQDEPKVLRRETLDAMFTPQLGEGSRRDLRTSMEVMGAMIGGMVPEGVRLDYGLGGLLVVDDNPETGMKGGTMTWAGHGNLVWFLNREANGGKGVGAMFATQLMPSGGEDISRLFREFIQEVWKRVD</sequence>
<evidence type="ECO:0000256" key="4">
    <source>
        <dbReference type="ARBA" id="ARBA00022692"/>
    </source>
</evidence>
<dbReference type="GO" id="GO:0016757">
    <property type="term" value="F:glycosyltransferase activity"/>
    <property type="evidence" value="ECO:0007669"/>
    <property type="project" value="UniProtKB-KW"/>
</dbReference>
<evidence type="ECO:0000256" key="5">
    <source>
        <dbReference type="ARBA" id="ARBA00022989"/>
    </source>
</evidence>
<reference evidence="9" key="1">
    <citation type="submission" date="2020-04" db="EMBL/GenBank/DDBJ databases">
        <title>Genome Assembly and Annotation of Botryosphaeria dothidea sdau 11-99, a Latent Pathogen of Apple Fruit Ring Rot in China.</title>
        <authorList>
            <person name="Yu C."/>
            <person name="Diao Y."/>
            <person name="Lu Q."/>
            <person name="Zhao J."/>
            <person name="Cui S."/>
            <person name="Peng C."/>
            <person name="He B."/>
            <person name="Liu H."/>
        </authorList>
    </citation>
    <scope>NUCLEOTIDE SEQUENCE [LARGE SCALE GENOMIC DNA]</scope>
    <source>
        <strain evidence="9">Sdau11-99</strain>
    </source>
</reference>
<keyword evidence="2" id="KW-0328">Glycosyltransferase</keyword>
<keyword evidence="4" id="KW-0812">Transmembrane</keyword>
<feature type="domain" description="Beta-lactamase-related" evidence="8">
    <location>
        <begin position="701"/>
        <end position="1072"/>
    </location>
</feature>
<dbReference type="InterPro" id="IPR012338">
    <property type="entry name" value="Beta-lactam/transpept-like"/>
</dbReference>
<dbReference type="Pfam" id="PF13641">
    <property type="entry name" value="Glyco_tranf_2_3"/>
    <property type="match status" value="1"/>
</dbReference>
<dbReference type="InterPro" id="IPR001466">
    <property type="entry name" value="Beta-lactam-related"/>
</dbReference>
<dbReference type="PANTHER" id="PTHR43867">
    <property type="entry name" value="CELLULOSE SYNTHASE CATALYTIC SUBUNIT A [UDP-FORMING]"/>
    <property type="match status" value="1"/>
</dbReference>
<dbReference type="OrthoDB" id="72851at2759"/>
<dbReference type="Gene3D" id="3.40.710.10">
    <property type="entry name" value="DD-peptidase/beta-lactamase superfamily"/>
    <property type="match status" value="1"/>
</dbReference>
<dbReference type="SUPFAM" id="SSF53448">
    <property type="entry name" value="Nucleotide-diphospho-sugar transferases"/>
    <property type="match status" value="1"/>
</dbReference>
<keyword evidence="6" id="KW-0472">Membrane</keyword>
<feature type="region of interest" description="Disordered" evidence="7">
    <location>
        <begin position="895"/>
        <end position="915"/>
    </location>
</feature>
<proteinExistence type="predicted"/>
<accession>A0A8H4IXA0</accession>
<evidence type="ECO:0000259" key="8">
    <source>
        <dbReference type="Pfam" id="PF00144"/>
    </source>
</evidence>
<gene>
    <name evidence="9" type="ORF">GTA08_BOTSDO03237</name>
</gene>
<evidence type="ECO:0000256" key="7">
    <source>
        <dbReference type="SAM" id="MobiDB-lite"/>
    </source>
</evidence>
<dbReference type="Pfam" id="PF00144">
    <property type="entry name" value="Beta-lactamase"/>
    <property type="match status" value="1"/>
</dbReference>